<dbReference type="Pfam" id="PF13607">
    <property type="entry name" value="Succ_CoA_lig"/>
    <property type="match status" value="1"/>
</dbReference>
<reference evidence="7 8" key="2">
    <citation type="submission" date="2018-11" db="EMBL/GenBank/DDBJ databases">
        <title>Genomic Encyclopedia of Type Strains, Phase IV (KMG-IV): sequencing the most valuable type-strain genomes for metagenomic binning, comparative biology and taxonomic classification.</title>
        <authorList>
            <person name="Goeker M."/>
        </authorList>
    </citation>
    <scope>NUCLEOTIDE SEQUENCE [LARGE SCALE GENOMIC DNA]</scope>
    <source>
        <strain evidence="7 8">DSM 27783</strain>
    </source>
</reference>
<dbReference type="Gene3D" id="3.30.470.20">
    <property type="entry name" value="ATP-grasp fold, B domain"/>
    <property type="match status" value="1"/>
</dbReference>
<dbReference type="Pfam" id="PF13380">
    <property type="entry name" value="CoA_binding_2"/>
    <property type="match status" value="1"/>
</dbReference>
<organism evidence="7 8">
    <name type="scientific">Caminibacter pacificus</name>
    <dbReference type="NCBI Taxonomy" id="1424653"/>
    <lineage>
        <taxon>Bacteria</taxon>
        <taxon>Pseudomonadati</taxon>
        <taxon>Campylobacterota</taxon>
        <taxon>Epsilonproteobacteria</taxon>
        <taxon>Nautiliales</taxon>
        <taxon>Nautiliaceae</taxon>
        <taxon>Caminibacter</taxon>
    </lineage>
</organism>
<dbReference type="InterPro" id="IPR003781">
    <property type="entry name" value="CoA-bd"/>
</dbReference>
<dbReference type="PANTHER" id="PTHR43334:SF1">
    <property type="entry name" value="3-HYDROXYPROPIONATE--COA LIGASE [ADP-FORMING]"/>
    <property type="match status" value="1"/>
</dbReference>
<dbReference type="Gene3D" id="3.40.50.261">
    <property type="entry name" value="Succinyl-CoA synthetase domains"/>
    <property type="match status" value="2"/>
</dbReference>
<reference evidence="9" key="1">
    <citation type="submission" date="2018-03" db="EMBL/GenBank/DDBJ databases">
        <title>A comparative analysis of the Nautiliaceae.</title>
        <authorList>
            <person name="Grosche A."/>
            <person name="Smedile F."/>
            <person name="Vetriani C."/>
        </authorList>
    </citation>
    <scope>NUCLEOTIDE SEQUENCE [LARGE SCALE GENOMIC DNA]</scope>
    <source>
        <strain evidence="9">TB6</strain>
    </source>
</reference>
<dbReference type="GO" id="GO:0016874">
    <property type="term" value="F:ligase activity"/>
    <property type="evidence" value="ECO:0007669"/>
    <property type="project" value="UniProtKB-KW"/>
</dbReference>
<gene>
    <name evidence="6" type="ORF">C6V80_04585</name>
    <name evidence="7" type="ORF">EDC58_0512</name>
</gene>
<keyword evidence="9" id="KW-1185">Reference proteome</keyword>
<dbReference type="SUPFAM" id="SSF56059">
    <property type="entry name" value="Glutathione synthetase ATP-binding domain-like"/>
    <property type="match status" value="1"/>
</dbReference>
<dbReference type="EMBL" id="RJVK01000001">
    <property type="protein sequence ID" value="ROR41028.1"/>
    <property type="molecule type" value="Genomic_DNA"/>
</dbReference>
<keyword evidence="1" id="KW-0436">Ligase</keyword>
<keyword evidence="2 4" id="KW-0547">Nucleotide-binding</keyword>
<dbReference type="PROSITE" id="PS50975">
    <property type="entry name" value="ATP_GRASP"/>
    <property type="match status" value="1"/>
</dbReference>
<evidence type="ECO:0000256" key="2">
    <source>
        <dbReference type="ARBA" id="ARBA00022741"/>
    </source>
</evidence>
<dbReference type="AlphaFoldDB" id="A0AAJ4RE91"/>
<evidence type="ECO:0000313" key="9">
    <source>
        <dbReference type="Proteomes" id="UP000298805"/>
    </source>
</evidence>
<evidence type="ECO:0000259" key="5">
    <source>
        <dbReference type="PROSITE" id="PS50975"/>
    </source>
</evidence>
<dbReference type="InterPro" id="IPR016102">
    <property type="entry name" value="Succinyl-CoA_synth-like"/>
</dbReference>
<evidence type="ECO:0000313" key="7">
    <source>
        <dbReference type="EMBL" id="ROR41028.1"/>
    </source>
</evidence>
<dbReference type="InterPro" id="IPR036291">
    <property type="entry name" value="NAD(P)-bd_dom_sf"/>
</dbReference>
<evidence type="ECO:0000256" key="3">
    <source>
        <dbReference type="ARBA" id="ARBA00022840"/>
    </source>
</evidence>
<dbReference type="PANTHER" id="PTHR43334">
    <property type="entry name" value="ACETATE--COA LIGASE [ADP-FORMING]"/>
    <property type="match status" value="1"/>
</dbReference>
<dbReference type="InterPro" id="IPR011761">
    <property type="entry name" value="ATP-grasp"/>
</dbReference>
<dbReference type="SUPFAM" id="SSF52210">
    <property type="entry name" value="Succinyl-CoA synthetase domains"/>
    <property type="match status" value="2"/>
</dbReference>
<dbReference type="Gene3D" id="3.40.50.720">
    <property type="entry name" value="NAD(P)-binding Rossmann-like Domain"/>
    <property type="match status" value="1"/>
</dbReference>
<dbReference type="RefSeq" id="WP_123351927.1">
    <property type="nucleotide sequence ID" value="NZ_CP027432.2"/>
</dbReference>
<keyword evidence="3 4" id="KW-0067">ATP-binding</keyword>
<feature type="domain" description="ATP-grasp" evidence="5">
    <location>
        <begin position="7"/>
        <end position="252"/>
    </location>
</feature>
<proteinExistence type="predicted"/>
<dbReference type="InterPro" id="IPR013815">
    <property type="entry name" value="ATP_grasp_subdomain_1"/>
</dbReference>
<name>A0AAJ4RE91_9BACT</name>
<dbReference type="Proteomes" id="UP000272781">
    <property type="component" value="Unassembled WGS sequence"/>
</dbReference>
<evidence type="ECO:0000313" key="6">
    <source>
        <dbReference type="EMBL" id="QCI28257.1"/>
    </source>
</evidence>
<dbReference type="InterPro" id="IPR051538">
    <property type="entry name" value="Acyl-CoA_Synth/Transferase"/>
</dbReference>
<dbReference type="GO" id="GO:0005524">
    <property type="term" value="F:ATP binding"/>
    <property type="evidence" value="ECO:0007669"/>
    <property type="project" value="UniProtKB-UniRule"/>
</dbReference>
<evidence type="ECO:0000256" key="4">
    <source>
        <dbReference type="PROSITE-ProRule" id="PRU00409"/>
    </source>
</evidence>
<accession>A0AAJ4RE91</accession>
<dbReference type="Proteomes" id="UP000298805">
    <property type="component" value="Chromosome"/>
</dbReference>
<sequence>MKEAEVYKLLDKYGISHPKYKLFKLNEEVSFDTFPCVIKIHSDKVVHKSDVGGVITNIQNNRSLKSAKKEIIKNLKKHSITLDEDDEFIVEEEIKGIELFLGGVFDTIFEETIVFGKGGTLVEIEKDITYIDTESDEKEILKSIEKTKISKIFPQFRGKKYDLKLLIKTIKKFQKMFKNEDILEIDINPLIINEKGIFAVDARIKKGEKQKKEFVKKNNSLFNIKNVAIFGATDKKEKVGYAIAKNALKSKANIYFVNPKLKTLFNKKVYNSLNQLPQIDTAVIAIPTKYVLENVKSLIKKGVKNIIIISAGFKESGNIQAEEELSRLAKENDINIVGPNCLGIYYSKLNLNLTFAKSKIYKGKIGLISQSGAVLTALMDKASKYKIGFSHIISMGNMADFNFAHAIKELNEQKSCEVIAIYAEGMQFGKAFLEAIRNSKKPILLFKAGKSDAAKKAAFSHTGNIAGDYEMIMTLSEIAGAKIKDSIESLIFSPKFLNEQNVIILTNAGGPGTILTDLVSKHKDLLELDKKTIEKLNAILPPTWSHNNPIDIIGDATAKRYKNALEIIKNLSDIIFVIITPQYMTNAKAIAKELLNYKNTIPILLGDKSFESAKKLLDKNKKLYFTSLEEASKIL</sequence>
<evidence type="ECO:0000256" key="1">
    <source>
        <dbReference type="ARBA" id="ARBA00022598"/>
    </source>
</evidence>
<dbReference type="InterPro" id="IPR032875">
    <property type="entry name" value="Succ_CoA_lig_flav_dom"/>
</dbReference>
<dbReference type="EMBL" id="CP027432">
    <property type="protein sequence ID" value="QCI28257.1"/>
    <property type="molecule type" value="Genomic_DNA"/>
</dbReference>
<dbReference type="GO" id="GO:0046872">
    <property type="term" value="F:metal ion binding"/>
    <property type="evidence" value="ECO:0007669"/>
    <property type="project" value="InterPro"/>
</dbReference>
<protein>
    <submittedName>
        <fullName evidence="7">Acyl-CoA synthetase (NDP forming)</fullName>
    </submittedName>
    <submittedName>
        <fullName evidence="6">CoA-binding protein</fullName>
    </submittedName>
</protein>
<dbReference type="SMART" id="SM00881">
    <property type="entry name" value="CoA_binding"/>
    <property type="match status" value="1"/>
</dbReference>
<dbReference type="SUPFAM" id="SSF51735">
    <property type="entry name" value="NAD(P)-binding Rossmann-fold domains"/>
    <property type="match status" value="1"/>
</dbReference>
<evidence type="ECO:0000313" key="8">
    <source>
        <dbReference type="Proteomes" id="UP000272781"/>
    </source>
</evidence>
<dbReference type="Gene3D" id="3.30.1490.20">
    <property type="entry name" value="ATP-grasp fold, A domain"/>
    <property type="match status" value="1"/>
</dbReference>
<dbReference type="Pfam" id="PF13549">
    <property type="entry name" value="ATP-grasp_5"/>
    <property type="match status" value="1"/>
</dbReference>
<reference evidence="6" key="3">
    <citation type="submission" date="2019-06" db="EMBL/GenBank/DDBJ databases">
        <title>A comparative analysis of the Nautiliaceae.</title>
        <authorList>
            <person name="Grosche A."/>
            <person name="Smedile F."/>
            <person name="Vetriani C."/>
        </authorList>
    </citation>
    <scope>NUCLEOTIDE SEQUENCE</scope>
    <source>
        <strain evidence="6">TB6</strain>
    </source>
</reference>